<protein>
    <submittedName>
        <fullName evidence="3">Phosphoenolpyruvate synthase</fullName>
    </submittedName>
</protein>
<reference evidence="3 4" key="1">
    <citation type="submission" date="2020-12" db="EMBL/GenBank/DDBJ databases">
        <title>Novel Thalassolituus-related marine hydrocarbonoclastic bacteria mediated algae-derived hydrocarbons mineralization in twilight zone of the northern South China Sea.</title>
        <authorList>
            <person name="Dong C."/>
        </authorList>
    </citation>
    <scope>NUCLEOTIDE SEQUENCE [LARGE SCALE GENOMIC DNA]</scope>
    <source>
        <strain evidence="3 4">IMCC1826</strain>
    </source>
</reference>
<dbReference type="Gene3D" id="3.30.470.20">
    <property type="entry name" value="ATP-grasp fold, B domain"/>
    <property type="match status" value="1"/>
</dbReference>
<dbReference type="InterPro" id="IPR008279">
    <property type="entry name" value="PEP-util_enz_mobile_dom"/>
</dbReference>
<evidence type="ECO:0000313" key="3">
    <source>
        <dbReference type="EMBL" id="MCA6063366.1"/>
    </source>
</evidence>
<name>A0ABS7ZNT4_9GAMM</name>
<dbReference type="Pfam" id="PF00391">
    <property type="entry name" value="PEP-utilizers"/>
    <property type="match status" value="1"/>
</dbReference>
<evidence type="ECO:0000259" key="2">
    <source>
        <dbReference type="Pfam" id="PF01326"/>
    </source>
</evidence>
<organism evidence="3 4">
    <name type="scientific">Thalassolituus marinus</name>
    <dbReference type="NCBI Taxonomy" id="671053"/>
    <lineage>
        <taxon>Bacteria</taxon>
        <taxon>Pseudomonadati</taxon>
        <taxon>Pseudomonadota</taxon>
        <taxon>Gammaproteobacteria</taxon>
        <taxon>Oceanospirillales</taxon>
        <taxon>Oceanospirillaceae</taxon>
        <taxon>Thalassolituus</taxon>
    </lineage>
</organism>
<evidence type="ECO:0000259" key="1">
    <source>
        <dbReference type="Pfam" id="PF00391"/>
    </source>
</evidence>
<keyword evidence="4" id="KW-1185">Reference proteome</keyword>
<comment type="caution">
    <text evidence="3">The sequence shown here is derived from an EMBL/GenBank/DDBJ whole genome shotgun (WGS) entry which is preliminary data.</text>
</comment>
<dbReference type="PANTHER" id="PTHR43615:SF1">
    <property type="entry name" value="PPDK_N DOMAIN-CONTAINING PROTEIN"/>
    <property type="match status" value="1"/>
</dbReference>
<gene>
    <name evidence="3" type="ORF">I9W95_07080</name>
</gene>
<accession>A0ABS7ZNT4</accession>
<dbReference type="NCBIfam" id="NF004883">
    <property type="entry name" value="PRK06241.2-4"/>
    <property type="match status" value="1"/>
</dbReference>
<dbReference type="InterPro" id="IPR002192">
    <property type="entry name" value="PPDK_AMP/ATP-bd"/>
</dbReference>
<feature type="domain" description="PEP-utilising enzyme mobile" evidence="1">
    <location>
        <begin position="817"/>
        <end position="886"/>
    </location>
</feature>
<dbReference type="Gene3D" id="3.50.30.10">
    <property type="entry name" value="Phosphohistidine domain"/>
    <property type="match status" value="1"/>
</dbReference>
<dbReference type="InterPro" id="IPR036637">
    <property type="entry name" value="Phosphohistidine_dom_sf"/>
</dbReference>
<dbReference type="Gene3D" id="3.30.1490.20">
    <property type="entry name" value="ATP-grasp fold, A domain"/>
    <property type="match status" value="1"/>
</dbReference>
<dbReference type="PANTHER" id="PTHR43615">
    <property type="entry name" value="PHOSPHOENOLPYRUVATE SYNTHASE-RELATED"/>
    <property type="match status" value="1"/>
</dbReference>
<dbReference type="Pfam" id="PF01326">
    <property type="entry name" value="PPDK_N"/>
    <property type="match status" value="1"/>
</dbReference>
<dbReference type="InterPro" id="IPR013815">
    <property type="entry name" value="ATP_grasp_subdomain_1"/>
</dbReference>
<dbReference type="Proteomes" id="UP000714380">
    <property type="component" value="Unassembled WGS sequence"/>
</dbReference>
<dbReference type="SUPFAM" id="SSF52009">
    <property type="entry name" value="Phosphohistidine domain"/>
    <property type="match status" value="1"/>
</dbReference>
<sequence length="910" mass="102153">MRYCLSQRQASAETISQLGGKAFNLAFLHRHGALVPDFWVLPVAAFEHQCAPLIDWIDEQLKPLTAESDSNDIQVVAERIQQAILASELNQDIASALDAVHGIDEGYWAARSSVVGEDGHDASFAGQMDSCLYLTGRAALAGGILTVMQSAFNARALAYRLQKGIGLQQVRVAVIIQRMINADSAGVMFTANPVNGNRRQTLISATWGCGEGLVSGICNSDEFVLNELGDVTEQTLGDKDLELVLDTASGQGTAERAVEDARRQQPCLSITQLQQLREEGQAIARWYGKPQDIEWCYSEGRLWILQARPVTALPRTAQTTDCLKVWDNSNIQESYCGVTTPLTFSFANQAYKTVYEQTLRILGVREQVISEHQDMLNNMLGLIHGRVYYNINNWYRGLLFLPSFKANKADMERMMGLEDPVDFIQPPELSTGDKLRRLPQMIRAFSRLLSAFRVMESKATEFRTEFSRVYASVPRSTLHTLSLSELVQLTRYLDEQLLKNWTTPILNDFYVMMMNGKVHRQLSGLGIEHIETVQNQLLSGEEGIESTEPTKWILALCDDLRRMPELQDVILSLPAEQLHAWLQVNEPAIYERCLEYIERYGDRVMGELKLESISLRQDPAFFYQVLKNFLGRDDLTLATLSANEARYRAEAEQQVFSRLRGGLAKRRFIRDLARLREAIRNRENMRLARTRMFGLYRDIYREMGQQLAFSGQLAEAEDIFYLTREEIEAAHDGRSVTTNIAGLVALRREEFAGWHAAETPHHFYTWGMVSENRYEYPHAQEELADNSPTLKGTGCYPGIVEQPVRLIFSPQDELSLDGQILCTVRTDPGWAPLFPTAGGILVERGSTLSHSAVVARELGIPAIVGIPGLTRMLNNQEIVRMDGSSGVITRLSLPLDDSAAQAPVECSDVV</sequence>
<dbReference type="RefSeq" id="WP_225673310.1">
    <property type="nucleotide sequence ID" value="NZ_JAEDAH010000036.1"/>
</dbReference>
<dbReference type="EMBL" id="JAEDAH010000036">
    <property type="protein sequence ID" value="MCA6063366.1"/>
    <property type="molecule type" value="Genomic_DNA"/>
</dbReference>
<dbReference type="SUPFAM" id="SSF56059">
    <property type="entry name" value="Glutathione synthetase ATP-binding domain-like"/>
    <property type="match status" value="1"/>
</dbReference>
<dbReference type="InterPro" id="IPR051549">
    <property type="entry name" value="PEP_Utilizing_Enz"/>
</dbReference>
<feature type="domain" description="Pyruvate phosphate dikinase AMP/ATP-binding" evidence="2">
    <location>
        <begin position="16"/>
        <end position="318"/>
    </location>
</feature>
<proteinExistence type="predicted"/>
<evidence type="ECO:0000313" key="4">
    <source>
        <dbReference type="Proteomes" id="UP000714380"/>
    </source>
</evidence>